<keyword evidence="7" id="KW-0653">Protein transport</keyword>
<evidence type="ECO:0000256" key="1">
    <source>
        <dbReference type="ARBA" id="ARBA00004533"/>
    </source>
</evidence>
<dbReference type="InterPro" id="IPR025691">
    <property type="entry name" value="GspL_pp_dom"/>
</dbReference>
<dbReference type="SUPFAM" id="SSF53067">
    <property type="entry name" value="Actin-like ATPase domain"/>
    <property type="match status" value="1"/>
</dbReference>
<evidence type="ECO:0000313" key="12">
    <source>
        <dbReference type="Proteomes" id="UP000192761"/>
    </source>
</evidence>
<dbReference type="STRING" id="1121001.SAMN02745857_01939"/>
<dbReference type="OrthoDB" id="8578351at2"/>
<keyword evidence="3" id="KW-0813">Transport</keyword>
<protein>
    <submittedName>
        <fullName evidence="11">Type II secretion system protein L</fullName>
    </submittedName>
</protein>
<dbReference type="Proteomes" id="UP000192761">
    <property type="component" value="Unassembled WGS sequence"/>
</dbReference>
<gene>
    <name evidence="11" type="ORF">SAMN02745857_01939</name>
</gene>
<dbReference type="GO" id="GO:0015628">
    <property type="term" value="P:protein secretion by the type II secretion system"/>
    <property type="evidence" value="ECO:0007669"/>
    <property type="project" value="InterPro"/>
</dbReference>
<keyword evidence="8" id="KW-1133">Transmembrane helix</keyword>
<organism evidence="11 12">
    <name type="scientific">Andreprevotia lacus DSM 23236</name>
    <dbReference type="NCBI Taxonomy" id="1121001"/>
    <lineage>
        <taxon>Bacteria</taxon>
        <taxon>Pseudomonadati</taxon>
        <taxon>Pseudomonadota</taxon>
        <taxon>Betaproteobacteria</taxon>
        <taxon>Neisseriales</taxon>
        <taxon>Chitinibacteraceae</taxon>
        <taxon>Andreprevotia</taxon>
    </lineage>
</organism>
<dbReference type="RefSeq" id="WP_084090599.1">
    <property type="nucleotide sequence ID" value="NZ_FWXD01000010.1"/>
</dbReference>
<evidence type="ECO:0000256" key="3">
    <source>
        <dbReference type="ARBA" id="ARBA00022448"/>
    </source>
</evidence>
<name>A0A1W1XLM1_9NEIS</name>
<evidence type="ECO:0000256" key="5">
    <source>
        <dbReference type="ARBA" id="ARBA00022519"/>
    </source>
</evidence>
<comment type="subcellular location">
    <subcellularLocation>
        <location evidence="1">Cell inner membrane</location>
    </subcellularLocation>
</comment>
<dbReference type="NCBIfam" id="TIGR01709">
    <property type="entry name" value="typeII_sec_gspL"/>
    <property type="match status" value="1"/>
</dbReference>
<keyword evidence="6" id="KW-0812">Transmembrane</keyword>
<dbReference type="GO" id="GO:0009276">
    <property type="term" value="C:Gram-negative-bacterium-type cell wall"/>
    <property type="evidence" value="ECO:0007669"/>
    <property type="project" value="InterPro"/>
</dbReference>
<evidence type="ECO:0000256" key="6">
    <source>
        <dbReference type="ARBA" id="ARBA00022692"/>
    </source>
</evidence>
<evidence type="ECO:0000256" key="8">
    <source>
        <dbReference type="ARBA" id="ARBA00022989"/>
    </source>
</evidence>
<accession>A0A1W1XLM1</accession>
<evidence type="ECO:0000313" key="11">
    <source>
        <dbReference type="EMBL" id="SMC24734.1"/>
    </source>
</evidence>
<evidence type="ECO:0000256" key="2">
    <source>
        <dbReference type="ARBA" id="ARBA00005318"/>
    </source>
</evidence>
<dbReference type="GO" id="GO:0015627">
    <property type="term" value="C:type II protein secretion system complex"/>
    <property type="evidence" value="ECO:0007669"/>
    <property type="project" value="InterPro"/>
</dbReference>
<keyword evidence="12" id="KW-1185">Reference proteome</keyword>
<comment type="similarity">
    <text evidence="2">Belongs to the GSP L family.</text>
</comment>
<keyword evidence="5" id="KW-0997">Cell inner membrane</keyword>
<dbReference type="AlphaFoldDB" id="A0A1W1XLM1"/>
<sequence length="364" mass="39410">MTSPLPPSSHARLFVLLPESSDPAAALHWFNPDSRQSGHTPLAGLPASERLTLLLAPPQLNTHALKLPRQPAHKLLPLLRQTLEDRTLGKADTLHLSHRQDKDGLTRLHACDKAWLAGWLGRFADAQRPVFAAHALTDYLPAGDEAVWLALPHGGVLRNAAGESAWFDDAAIARACAGGDTEPAQTDWQTALTSNGSNPIALLHGDIRPRNPARSVDWRLLRRPLLLLALLAGATYLVALAQWWQGRNAVTNLQREIRQSYAAAFPGEPIVDPTLQIASKLRAAGISQNGSQGQRLSDWLQRLETTLDAGVQFTELSWNNNELKLTLGNGDAQAAVGKLNAAGFKAVLDTKSGKPVLTLSEKAR</sequence>
<evidence type="ECO:0000259" key="10">
    <source>
        <dbReference type="Pfam" id="PF12693"/>
    </source>
</evidence>
<feature type="domain" description="GspL periplasmic" evidence="10">
    <location>
        <begin position="218"/>
        <end position="339"/>
    </location>
</feature>
<reference evidence="11 12" key="1">
    <citation type="submission" date="2017-04" db="EMBL/GenBank/DDBJ databases">
        <authorList>
            <person name="Afonso C.L."/>
            <person name="Miller P.J."/>
            <person name="Scott M.A."/>
            <person name="Spackman E."/>
            <person name="Goraichik I."/>
            <person name="Dimitrov K.M."/>
            <person name="Suarez D.L."/>
            <person name="Swayne D.E."/>
        </authorList>
    </citation>
    <scope>NUCLEOTIDE SEQUENCE [LARGE SCALE GENOMIC DNA]</scope>
    <source>
        <strain evidence="11 12">DSM 23236</strain>
    </source>
</reference>
<dbReference type="Pfam" id="PF12693">
    <property type="entry name" value="GspL_C"/>
    <property type="match status" value="1"/>
</dbReference>
<dbReference type="GO" id="GO:0005886">
    <property type="term" value="C:plasma membrane"/>
    <property type="evidence" value="ECO:0007669"/>
    <property type="project" value="UniProtKB-SubCell"/>
</dbReference>
<dbReference type="InterPro" id="IPR043129">
    <property type="entry name" value="ATPase_NBD"/>
</dbReference>
<proteinExistence type="inferred from homology"/>
<dbReference type="InterPro" id="IPR007812">
    <property type="entry name" value="T2SS_protein-GspL"/>
</dbReference>
<evidence type="ECO:0000256" key="7">
    <source>
        <dbReference type="ARBA" id="ARBA00022927"/>
    </source>
</evidence>
<keyword evidence="4" id="KW-1003">Cell membrane</keyword>
<dbReference type="EMBL" id="FWXD01000010">
    <property type="protein sequence ID" value="SMC24734.1"/>
    <property type="molecule type" value="Genomic_DNA"/>
</dbReference>
<dbReference type="Gene3D" id="3.30.420.380">
    <property type="match status" value="1"/>
</dbReference>
<evidence type="ECO:0000256" key="9">
    <source>
        <dbReference type="ARBA" id="ARBA00023136"/>
    </source>
</evidence>
<evidence type="ECO:0000256" key="4">
    <source>
        <dbReference type="ARBA" id="ARBA00022475"/>
    </source>
</evidence>
<keyword evidence="9" id="KW-0472">Membrane</keyword>